<evidence type="ECO:0000256" key="1">
    <source>
        <dbReference type="SAM" id="MobiDB-lite"/>
    </source>
</evidence>
<evidence type="ECO:0000313" key="3">
    <source>
        <dbReference type="Proteomes" id="UP001642483"/>
    </source>
</evidence>
<gene>
    <name evidence="2" type="ORF">CVLEPA_LOCUS12854</name>
</gene>
<evidence type="ECO:0000313" key="2">
    <source>
        <dbReference type="EMBL" id="CAK8682166.1"/>
    </source>
</evidence>
<sequence>MVFICLPNLIKRNHLFVLEKPPDKIKKETSGHDRVKPESSGKYGSVRHDNVVGEPRITGITSLTES</sequence>
<name>A0ABP0FR81_CLALP</name>
<proteinExistence type="predicted"/>
<keyword evidence="3" id="KW-1185">Reference proteome</keyword>
<organism evidence="2 3">
    <name type="scientific">Clavelina lepadiformis</name>
    <name type="common">Light-bulb sea squirt</name>
    <name type="synonym">Ascidia lepadiformis</name>
    <dbReference type="NCBI Taxonomy" id="159417"/>
    <lineage>
        <taxon>Eukaryota</taxon>
        <taxon>Metazoa</taxon>
        <taxon>Chordata</taxon>
        <taxon>Tunicata</taxon>
        <taxon>Ascidiacea</taxon>
        <taxon>Aplousobranchia</taxon>
        <taxon>Clavelinidae</taxon>
        <taxon>Clavelina</taxon>
    </lineage>
</organism>
<dbReference type="Proteomes" id="UP001642483">
    <property type="component" value="Unassembled WGS sequence"/>
</dbReference>
<reference evidence="2 3" key="1">
    <citation type="submission" date="2024-02" db="EMBL/GenBank/DDBJ databases">
        <authorList>
            <person name="Daric V."/>
            <person name="Darras S."/>
        </authorList>
    </citation>
    <scope>NUCLEOTIDE SEQUENCE [LARGE SCALE GENOMIC DNA]</scope>
</reference>
<feature type="compositionally biased region" description="Basic and acidic residues" evidence="1">
    <location>
        <begin position="26"/>
        <end position="39"/>
    </location>
</feature>
<comment type="caution">
    <text evidence="2">The sequence shown here is derived from an EMBL/GenBank/DDBJ whole genome shotgun (WGS) entry which is preliminary data.</text>
</comment>
<feature type="region of interest" description="Disordered" evidence="1">
    <location>
        <begin position="26"/>
        <end position="66"/>
    </location>
</feature>
<accession>A0ABP0FR81</accession>
<dbReference type="EMBL" id="CAWYQH010000090">
    <property type="protein sequence ID" value="CAK8682166.1"/>
    <property type="molecule type" value="Genomic_DNA"/>
</dbReference>
<protein>
    <submittedName>
        <fullName evidence="2">Uncharacterized protein</fullName>
    </submittedName>
</protein>